<comment type="catalytic activity">
    <reaction evidence="11">
        <text>protochlorophyllide a + NADP(+) = 3,8-divinyl protochlorophyllide a + NADPH + H(+)</text>
        <dbReference type="Rhea" id="RHEA:48884"/>
        <dbReference type="ChEBI" id="CHEBI:15378"/>
        <dbReference type="ChEBI" id="CHEBI:57783"/>
        <dbReference type="ChEBI" id="CHEBI:58349"/>
        <dbReference type="ChEBI" id="CHEBI:58632"/>
        <dbReference type="ChEBI" id="CHEBI:83350"/>
        <dbReference type="EC" id="1.3.1.75"/>
    </reaction>
</comment>
<reference evidence="13" key="1">
    <citation type="submission" date="2021-01" db="EMBL/GenBank/DDBJ databases">
        <authorList>
            <person name="Corre E."/>
            <person name="Pelletier E."/>
            <person name="Niang G."/>
            <person name="Scheremetjew M."/>
            <person name="Finn R."/>
            <person name="Kale V."/>
            <person name="Holt S."/>
            <person name="Cochrane G."/>
            <person name="Meng A."/>
            <person name="Brown T."/>
            <person name="Cohen L."/>
        </authorList>
    </citation>
    <scope>NUCLEOTIDE SEQUENCE</scope>
    <source>
        <strain evidence="13">CCMP645</strain>
    </source>
</reference>
<dbReference type="InterPro" id="IPR016040">
    <property type="entry name" value="NAD(P)-bd_dom"/>
</dbReference>
<dbReference type="UniPathway" id="UPA00668"/>
<dbReference type="SUPFAM" id="SSF51735">
    <property type="entry name" value="NAD(P)-binding Rossmann-fold domains"/>
    <property type="match status" value="1"/>
</dbReference>
<keyword evidence="6" id="KW-0809">Transit peptide</keyword>
<evidence type="ECO:0000256" key="4">
    <source>
        <dbReference type="ARBA" id="ARBA00022640"/>
    </source>
</evidence>
<evidence type="ECO:0000256" key="2">
    <source>
        <dbReference type="ARBA" id="ARBA00005173"/>
    </source>
</evidence>
<dbReference type="GO" id="GO:0009507">
    <property type="term" value="C:chloroplast"/>
    <property type="evidence" value="ECO:0007669"/>
    <property type="project" value="UniProtKB-SubCell"/>
</dbReference>
<evidence type="ECO:0000259" key="12">
    <source>
        <dbReference type="Pfam" id="PF13460"/>
    </source>
</evidence>
<evidence type="ECO:0000256" key="6">
    <source>
        <dbReference type="ARBA" id="ARBA00022946"/>
    </source>
</evidence>
<dbReference type="EMBL" id="HBIZ01013346">
    <property type="protein sequence ID" value="CAE0755503.1"/>
    <property type="molecule type" value="Transcribed_RNA"/>
</dbReference>
<comment type="subcellular location">
    <subcellularLocation>
        <location evidence="1">Plastid</location>
        <location evidence="1">Chloroplast</location>
    </subcellularLocation>
</comment>
<gene>
    <name evidence="13" type="ORF">PCAR00345_LOCUS8090</name>
</gene>
<evidence type="ECO:0000256" key="5">
    <source>
        <dbReference type="ARBA" id="ARBA00022857"/>
    </source>
</evidence>
<evidence type="ECO:0000313" key="13">
    <source>
        <dbReference type="EMBL" id="CAE0755503.1"/>
    </source>
</evidence>
<accession>A0A7S4EVW4</accession>
<proteinExistence type="predicted"/>
<dbReference type="EC" id="1.3.1.75" evidence="9"/>
<name>A0A7S4EVW4_CHRCT</name>
<keyword evidence="5" id="KW-0521">NADP</keyword>
<dbReference type="GO" id="GO:0015995">
    <property type="term" value="P:chlorophyll biosynthetic process"/>
    <property type="evidence" value="ECO:0007669"/>
    <property type="project" value="UniProtKB-UniPathway"/>
</dbReference>
<dbReference type="Gene3D" id="3.40.50.720">
    <property type="entry name" value="NAD(P)-binding Rossmann-like Domain"/>
    <property type="match status" value="1"/>
</dbReference>
<dbReference type="PANTHER" id="PTHR47378:SF1">
    <property type="entry name" value="DIVINYL CHLOROPHYLLIDE A 8-VINYL-REDUCTASE, CHLOROPLASTIC"/>
    <property type="match status" value="1"/>
</dbReference>
<dbReference type="InterPro" id="IPR044201">
    <property type="entry name" value="DVR-like"/>
</dbReference>
<dbReference type="CDD" id="cd05243">
    <property type="entry name" value="SDR_a5"/>
    <property type="match status" value="1"/>
</dbReference>
<evidence type="ECO:0000256" key="8">
    <source>
        <dbReference type="ARBA" id="ARBA00023171"/>
    </source>
</evidence>
<dbReference type="Pfam" id="PF13460">
    <property type="entry name" value="NAD_binding_10"/>
    <property type="match status" value="1"/>
</dbReference>
<evidence type="ECO:0000256" key="10">
    <source>
        <dbReference type="ARBA" id="ARBA00024089"/>
    </source>
</evidence>
<feature type="domain" description="NAD(P)-binding" evidence="12">
    <location>
        <begin position="50"/>
        <end position="244"/>
    </location>
</feature>
<dbReference type="PANTHER" id="PTHR47378">
    <property type="entry name" value="DIVINYL CHLOROPHYLLIDE A 8-VINYL-REDUCTASE, CHLOROPLASTIC"/>
    <property type="match status" value="1"/>
</dbReference>
<keyword evidence="7" id="KW-0560">Oxidoreductase</keyword>
<keyword evidence="8" id="KW-0149">Chlorophyll biosynthesis</keyword>
<protein>
    <recommendedName>
        <fullName evidence="10">Divinyl chlorophyllide a 8-vinyl-reductase, chloroplastic</fullName>
        <ecNumber evidence="9">1.3.1.75</ecNumber>
    </recommendedName>
</protein>
<evidence type="ECO:0000256" key="7">
    <source>
        <dbReference type="ARBA" id="ARBA00023002"/>
    </source>
</evidence>
<dbReference type="InterPro" id="IPR036291">
    <property type="entry name" value="NAD(P)-bd_dom_sf"/>
</dbReference>
<evidence type="ECO:0000256" key="1">
    <source>
        <dbReference type="ARBA" id="ARBA00004229"/>
    </source>
</evidence>
<evidence type="ECO:0000256" key="11">
    <source>
        <dbReference type="ARBA" id="ARBA00049498"/>
    </source>
</evidence>
<sequence length="365" mass="39581">MVIVSPCPVLGAQNFTHEYRKQSYGCPNNLALTAGSHTANVNTRQVLVLGCTGYIGRFVTKELINRGYDVTAFTRERAGVGGKKSKEDIERDFSGAKVVVGDVCDAESLKRNGFGDKIDVVVSCLASRTGGIQDSWDIDYGASKKALDALIEQGGSHYVLLSAICVQKPLLEFQRAKLKLEQEIEAQDSVSYSIIRPTAFFKSLAGQVQLVKDGKPYIMFGDGQLSKANAISEPDLAAVIADGISKKEMHNKIIPVGGPGEPLTPLEQSKILFELFDKEPKYIKVPIGVMDAVIGVLDFIGNFVPSFKDSAEFGRIGKYYAVEDMVGPSYGTTTLREFFEDVAENGLQGQELGDQAVFNIDGATK</sequence>
<keyword evidence="4" id="KW-0934">Plastid</keyword>
<keyword evidence="3" id="KW-0150">Chloroplast</keyword>
<organism evidence="13">
    <name type="scientific">Chrysotila carterae</name>
    <name type="common">Marine alga</name>
    <name type="synonym">Syracosphaera carterae</name>
    <dbReference type="NCBI Taxonomy" id="13221"/>
    <lineage>
        <taxon>Eukaryota</taxon>
        <taxon>Haptista</taxon>
        <taxon>Haptophyta</taxon>
        <taxon>Prymnesiophyceae</taxon>
        <taxon>Isochrysidales</taxon>
        <taxon>Isochrysidaceae</taxon>
        <taxon>Chrysotila</taxon>
    </lineage>
</organism>
<evidence type="ECO:0000256" key="3">
    <source>
        <dbReference type="ARBA" id="ARBA00022528"/>
    </source>
</evidence>
<evidence type="ECO:0000256" key="9">
    <source>
        <dbReference type="ARBA" id="ARBA00024059"/>
    </source>
</evidence>
<comment type="pathway">
    <text evidence="2">Porphyrin-containing compound metabolism; chlorophyll biosynthesis.</text>
</comment>
<dbReference type="AlphaFoldDB" id="A0A7S4EVW4"/>
<dbReference type="GO" id="GO:0033728">
    <property type="term" value="F:3,8-divinyl protochlorophyllide a 8-vinyl-reductase (NADPH) activity"/>
    <property type="evidence" value="ECO:0007669"/>
    <property type="project" value="UniProtKB-EC"/>
</dbReference>